<evidence type="ECO:0000313" key="2">
    <source>
        <dbReference type="Proteomes" id="UP000315295"/>
    </source>
</evidence>
<reference evidence="1 2" key="1">
    <citation type="journal article" date="2019" name="G3 (Bethesda)">
        <title>Sequencing of a Wild Apple (Malus baccata) Genome Unravels the Differences Between Cultivated and Wild Apple Species Regarding Disease Resistance and Cold Tolerance.</title>
        <authorList>
            <person name="Chen X."/>
        </authorList>
    </citation>
    <scope>NUCLEOTIDE SEQUENCE [LARGE SCALE GENOMIC DNA]</scope>
    <source>
        <strain evidence="2">cv. Shandingzi</strain>
        <tissue evidence="1">Leaves</tissue>
    </source>
</reference>
<keyword evidence="2" id="KW-1185">Reference proteome</keyword>
<accession>A0A540K7H9</accession>
<comment type="caution">
    <text evidence="1">The sequence shown here is derived from an EMBL/GenBank/DDBJ whole genome shotgun (WGS) entry which is preliminary data.</text>
</comment>
<gene>
    <name evidence="1" type="ORF">C1H46_044288</name>
</gene>
<dbReference type="Pfam" id="PF14223">
    <property type="entry name" value="Retrotran_gag_2"/>
    <property type="match status" value="1"/>
</dbReference>
<evidence type="ECO:0000313" key="1">
    <source>
        <dbReference type="EMBL" id="TQD70174.1"/>
    </source>
</evidence>
<dbReference type="EMBL" id="VIEB01001939">
    <property type="protein sequence ID" value="TQD70174.1"/>
    <property type="molecule type" value="Genomic_DNA"/>
</dbReference>
<sequence>MIAAAWTKVVKKAKSSIEIHLTRPVWSHIIEKMTTQEGWEKLENVYMGKIVSNKFFLKDELFEFQLEGGVIEDHICTFQNYTANLQKVEETYKDDDMAIILLRSLPLSFKHF</sequence>
<dbReference type="Proteomes" id="UP000315295">
    <property type="component" value="Unassembled WGS sequence"/>
</dbReference>
<proteinExistence type="predicted"/>
<organism evidence="1 2">
    <name type="scientific">Malus baccata</name>
    <name type="common">Siberian crab apple</name>
    <name type="synonym">Pyrus baccata</name>
    <dbReference type="NCBI Taxonomy" id="106549"/>
    <lineage>
        <taxon>Eukaryota</taxon>
        <taxon>Viridiplantae</taxon>
        <taxon>Streptophyta</taxon>
        <taxon>Embryophyta</taxon>
        <taxon>Tracheophyta</taxon>
        <taxon>Spermatophyta</taxon>
        <taxon>Magnoliopsida</taxon>
        <taxon>eudicotyledons</taxon>
        <taxon>Gunneridae</taxon>
        <taxon>Pentapetalae</taxon>
        <taxon>rosids</taxon>
        <taxon>fabids</taxon>
        <taxon>Rosales</taxon>
        <taxon>Rosaceae</taxon>
        <taxon>Amygdaloideae</taxon>
        <taxon>Maleae</taxon>
        <taxon>Malus</taxon>
    </lineage>
</organism>
<dbReference type="AlphaFoldDB" id="A0A540K7H9"/>
<protein>
    <submittedName>
        <fullName evidence="1">Uncharacterized protein</fullName>
    </submittedName>
</protein>
<name>A0A540K7H9_MALBA</name>